<organism evidence="5 6">
    <name type="scientific">Thalassobacillus devorans</name>
    <dbReference type="NCBI Taxonomy" id="279813"/>
    <lineage>
        <taxon>Bacteria</taxon>
        <taxon>Bacillati</taxon>
        <taxon>Bacillota</taxon>
        <taxon>Bacilli</taxon>
        <taxon>Bacillales</taxon>
        <taxon>Bacillaceae</taxon>
        <taxon>Thalassobacillus</taxon>
    </lineage>
</organism>
<protein>
    <submittedName>
        <fullName evidence="5">Capsular polysaccharide biosynthesis protein</fullName>
    </submittedName>
</protein>
<evidence type="ECO:0000256" key="3">
    <source>
        <dbReference type="SAM" id="SignalP"/>
    </source>
</evidence>
<gene>
    <name evidence="5" type="ORF">GCM10007216_07290</name>
</gene>
<dbReference type="InterPro" id="IPR029052">
    <property type="entry name" value="Metallo-depent_PP-like"/>
</dbReference>
<dbReference type="PROSITE" id="PS51257">
    <property type="entry name" value="PROKAR_LIPOPROTEIN"/>
    <property type="match status" value="1"/>
</dbReference>
<evidence type="ECO:0000256" key="1">
    <source>
        <dbReference type="ARBA" id="ARBA00005662"/>
    </source>
</evidence>
<feature type="signal peptide" evidence="3">
    <location>
        <begin position="1"/>
        <end position="21"/>
    </location>
</feature>
<accession>A0ABQ1NNT1</accession>
<comment type="similarity">
    <text evidence="1">Belongs to the CapA family.</text>
</comment>
<dbReference type="CDD" id="cd07381">
    <property type="entry name" value="MPP_CapA"/>
    <property type="match status" value="1"/>
</dbReference>
<dbReference type="PANTHER" id="PTHR33393">
    <property type="entry name" value="POLYGLUTAMINE SYNTHESIS ACCESSORY PROTEIN RV0574C-RELATED"/>
    <property type="match status" value="1"/>
</dbReference>
<feature type="chain" id="PRO_5047044940" evidence="3">
    <location>
        <begin position="22"/>
        <end position="377"/>
    </location>
</feature>
<keyword evidence="3" id="KW-0732">Signal</keyword>
<dbReference type="SUPFAM" id="SSF56300">
    <property type="entry name" value="Metallo-dependent phosphatases"/>
    <property type="match status" value="1"/>
</dbReference>
<feature type="domain" description="Capsule synthesis protein CapA" evidence="4">
    <location>
        <begin position="70"/>
        <end position="309"/>
    </location>
</feature>
<evidence type="ECO:0000313" key="5">
    <source>
        <dbReference type="EMBL" id="GGC79344.1"/>
    </source>
</evidence>
<sequence length="377" mass="41768">MKYIVTILVFSLIFIVGCSSAEEKETSRHVSAEGGPLAEEKGAPSPEGKEAKGTEAEELPDPEPEPSSMTLTFTGDVLFAMSLEQTVAEKGHAYPFQHVSDYFLSDDFTFINLETAVTERGTKEDKLYNFRTRPEAMSTMKQIGVDGVALANNHTLDYGIDGLVDTLHFAEEAGLETIGAGRTENEAYQAFETEIQGKRVAFLNFSKVLPFIEWYAVGERPGAASGYQMERVINIIQATKEKNDYVFVQIHWGNEKEIQFNESEQLYAHAMIDAGADGIIGSHPHVLQGFEMYKGKLIAYSLGNFLFPDYVAGETAQTGILQVEIDENEAATYSFHPHFIEDDLIKPHPDRNSLARALEQRSAPGITINDSFEITGE</sequence>
<keyword evidence="6" id="KW-1185">Reference proteome</keyword>
<feature type="compositionally biased region" description="Basic and acidic residues" evidence="2">
    <location>
        <begin position="38"/>
        <end position="55"/>
    </location>
</feature>
<proteinExistence type="inferred from homology"/>
<name>A0ABQ1NNT1_9BACI</name>
<evidence type="ECO:0000313" key="6">
    <source>
        <dbReference type="Proteomes" id="UP000619534"/>
    </source>
</evidence>
<dbReference type="Proteomes" id="UP000619534">
    <property type="component" value="Unassembled WGS sequence"/>
</dbReference>
<dbReference type="InterPro" id="IPR052169">
    <property type="entry name" value="CW_Biosynth-Accessory"/>
</dbReference>
<comment type="caution">
    <text evidence="5">The sequence shown here is derived from an EMBL/GenBank/DDBJ whole genome shotgun (WGS) entry which is preliminary data.</text>
</comment>
<dbReference type="Pfam" id="PF09587">
    <property type="entry name" value="PGA_cap"/>
    <property type="match status" value="1"/>
</dbReference>
<evidence type="ECO:0000259" key="4">
    <source>
        <dbReference type="SMART" id="SM00854"/>
    </source>
</evidence>
<dbReference type="InterPro" id="IPR019079">
    <property type="entry name" value="Capsule_synth_CapA"/>
</dbReference>
<dbReference type="EMBL" id="BMCJ01000001">
    <property type="protein sequence ID" value="GGC79344.1"/>
    <property type="molecule type" value="Genomic_DNA"/>
</dbReference>
<reference evidence="6" key="1">
    <citation type="journal article" date="2019" name="Int. J. Syst. Evol. Microbiol.">
        <title>The Global Catalogue of Microorganisms (GCM) 10K type strain sequencing project: providing services to taxonomists for standard genome sequencing and annotation.</title>
        <authorList>
            <consortium name="The Broad Institute Genomics Platform"/>
            <consortium name="The Broad Institute Genome Sequencing Center for Infectious Disease"/>
            <person name="Wu L."/>
            <person name="Ma J."/>
        </authorList>
    </citation>
    <scope>NUCLEOTIDE SEQUENCE [LARGE SCALE GENOMIC DNA]</scope>
    <source>
        <strain evidence="6">CCM 7282</strain>
    </source>
</reference>
<dbReference type="Gene3D" id="3.60.21.10">
    <property type="match status" value="1"/>
</dbReference>
<evidence type="ECO:0000256" key="2">
    <source>
        <dbReference type="SAM" id="MobiDB-lite"/>
    </source>
</evidence>
<dbReference type="PANTHER" id="PTHR33393:SF13">
    <property type="entry name" value="PGA BIOSYNTHESIS PROTEIN CAPA"/>
    <property type="match status" value="1"/>
</dbReference>
<dbReference type="SMART" id="SM00854">
    <property type="entry name" value="PGA_cap"/>
    <property type="match status" value="1"/>
</dbReference>
<dbReference type="RefSeq" id="WP_062445446.1">
    <property type="nucleotide sequence ID" value="NZ_BMCJ01000001.1"/>
</dbReference>
<feature type="region of interest" description="Disordered" evidence="2">
    <location>
        <begin position="26"/>
        <end position="70"/>
    </location>
</feature>